<dbReference type="EMBL" id="MU251271">
    <property type="protein sequence ID" value="KAG9250983.1"/>
    <property type="molecule type" value="Genomic_DNA"/>
</dbReference>
<evidence type="ECO:0000313" key="7">
    <source>
        <dbReference type="EMBL" id="KAG9250983.1"/>
    </source>
</evidence>
<dbReference type="Gene3D" id="3.50.50.60">
    <property type="entry name" value="FAD/NAD(P)-binding domain"/>
    <property type="match status" value="1"/>
</dbReference>
<keyword evidence="2" id="KW-0285">Flavoprotein</keyword>
<dbReference type="InterPro" id="IPR002938">
    <property type="entry name" value="FAD-bd"/>
</dbReference>
<evidence type="ECO:0000256" key="5">
    <source>
        <dbReference type="ARBA" id="ARBA00023033"/>
    </source>
</evidence>
<keyword evidence="4" id="KW-0560">Oxidoreductase</keyword>
<keyword evidence="8" id="KW-1185">Reference proteome</keyword>
<comment type="cofactor">
    <cofactor evidence="1">
        <name>FAD</name>
        <dbReference type="ChEBI" id="CHEBI:57692"/>
    </cofactor>
</comment>
<keyword evidence="3" id="KW-0274">FAD</keyword>
<organism evidence="7 8">
    <name type="scientific">Emericellopsis atlantica</name>
    <dbReference type="NCBI Taxonomy" id="2614577"/>
    <lineage>
        <taxon>Eukaryota</taxon>
        <taxon>Fungi</taxon>
        <taxon>Dikarya</taxon>
        <taxon>Ascomycota</taxon>
        <taxon>Pezizomycotina</taxon>
        <taxon>Sordariomycetes</taxon>
        <taxon>Hypocreomycetidae</taxon>
        <taxon>Hypocreales</taxon>
        <taxon>Bionectriaceae</taxon>
        <taxon>Emericellopsis</taxon>
    </lineage>
</organism>
<feature type="domain" description="FAD-binding" evidence="6">
    <location>
        <begin position="6"/>
        <end position="363"/>
    </location>
</feature>
<dbReference type="InterPro" id="IPR036188">
    <property type="entry name" value="FAD/NAD-bd_sf"/>
</dbReference>
<evidence type="ECO:0000256" key="1">
    <source>
        <dbReference type="ARBA" id="ARBA00001974"/>
    </source>
</evidence>
<dbReference type="RefSeq" id="XP_046114907.1">
    <property type="nucleotide sequence ID" value="XM_046266927.1"/>
</dbReference>
<keyword evidence="5 7" id="KW-0503">Monooxygenase</keyword>
<evidence type="ECO:0000256" key="2">
    <source>
        <dbReference type="ARBA" id="ARBA00022630"/>
    </source>
</evidence>
<evidence type="ECO:0000256" key="4">
    <source>
        <dbReference type="ARBA" id="ARBA00023002"/>
    </source>
</evidence>
<dbReference type="OrthoDB" id="47494at2759"/>
<dbReference type="GO" id="GO:0004497">
    <property type="term" value="F:monooxygenase activity"/>
    <property type="evidence" value="ECO:0007669"/>
    <property type="project" value="UniProtKB-KW"/>
</dbReference>
<sequence length="396" mass="43989">MHPERPVLIIGAGVVGLTLAHGLANAGVPFEIFERDPSPVSRSQGWAITFHWCLPFLKTLLTPETLALVSDAQVDPEVAKNDTGNFLFLNLKTLEIKFKIPPNERRRVERQKFRQALLDDPRIGDRVQWGKRLANLQLLDDGDVKAVFQDGSHMEGHVLVGAEGSNSTTRKILAPDTHELHPVDVKLIGASVDMTPEQAQPLRNIDPLLFQGCHPDTNSFLWVSTLATPEVHDNGMYKMQVILSWPAPFGSQLPDDLPAEMKERARVFHPTLKNAVDLVTTAQEIPIQDWPCLPWSSNDGATTLIGDAAHAMTMYRGEAANHGILDAYHLTKGLVEVYNDRQTRDTVIEAYEAEMRDRTAVAVGWSREACVGAHDWDTLNANSAVLRRRAVRESDA</sequence>
<dbReference type="PANTHER" id="PTHR47178:SF1">
    <property type="entry name" value="FAD-BINDING DOMAIN-CONTAINING PROTEIN-RELATED"/>
    <property type="match status" value="1"/>
</dbReference>
<dbReference type="GO" id="GO:0071949">
    <property type="term" value="F:FAD binding"/>
    <property type="evidence" value="ECO:0007669"/>
    <property type="project" value="InterPro"/>
</dbReference>
<dbReference type="GeneID" id="70297830"/>
<dbReference type="PANTHER" id="PTHR47178">
    <property type="entry name" value="MONOOXYGENASE, FAD-BINDING"/>
    <property type="match status" value="1"/>
</dbReference>
<evidence type="ECO:0000313" key="8">
    <source>
        <dbReference type="Proteomes" id="UP000887229"/>
    </source>
</evidence>
<dbReference type="Pfam" id="PF01494">
    <property type="entry name" value="FAD_binding_3"/>
    <property type="match status" value="1"/>
</dbReference>
<dbReference type="Proteomes" id="UP000887229">
    <property type="component" value="Unassembled WGS sequence"/>
</dbReference>
<evidence type="ECO:0000259" key="6">
    <source>
        <dbReference type="Pfam" id="PF01494"/>
    </source>
</evidence>
<dbReference type="PRINTS" id="PR00420">
    <property type="entry name" value="RNGMNOXGNASE"/>
</dbReference>
<dbReference type="AlphaFoldDB" id="A0A9P7ZGE4"/>
<accession>A0A9P7ZGE4</accession>
<name>A0A9P7ZGE4_9HYPO</name>
<evidence type="ECO:0000256" key="3">
    <source>
        <dbReference type="ARBA" id="ARBA00022827"/>
    </source>
</evidence>
<dbReference type="SUPFAM" id="SSF51905">
    <property type="entry name" value="FAD/NAD(P)-binding domain"/>
    <property type="match status" value="1"/>
</dbReference>
<comment type="caution">
    <text evidence="7">The sequence shown here is derived from an EMBL/GenBank/DDBJ whole genome shotgun (WGS) entry which is preliminary data.</text>
</comment>
<protein>
    <submittedName>
        <fullName evidence="7">Monooxygenase</fullName>
    </submittedName>
</protein>
<reference evidence="7" key="1">
    <citation type="journal article" date="2021" name="IMA Fungus">
        <title>Genomic characterization of three marine fungi, including Emericellopsis atlantica sp. nov. with signatures of a generalist lifestyle and marine biomass degradation.</title>
        <authorList>
            <person name="Hagestad O.C."/>
            <person name="Hou L."/>
            <person name="Andersen J.H."/>
            <person name="Hansen E.H."/>
            <person name="Altermark B."/>
            <person name="Li C."/>
            <person name="Kuhnert E."/>
            <person name="Cox R.J."/>
            <person name="Crous P.W."/>
            <person name="Spatafora J.W."/>
            <person name="Lail K."/>
            <person name="Amirebrahimi M."/>
            <person name="Lipzen A."/>
            <person name="Pangilinan J."/>
            <person name="Andreopoulos W."/>
            <person name="Hayes R.D."/>
            <person name="Ng V."/>
            <person name="Grigoriev I.V."/>
            <person name="Jackson S.A."/>
            <person name="Sutton T.D.S."/>
            <person name="Dobson A.D.W."/>
            <person name="Rama T."/>
        </authorList>
    </citation>
    <scope>NUCLEOTIDE SEQUENCE</scope>
    <source>
        <strain evidence="7">TS7</strain>
    </source>
</reference>
<proteinExistence type="predicted"/>
<gene>
    <name evidence="7" type="ORF">F5Z01DRAFT_745145</name>
</gene>